<dbReference type="OrthoDB" id="5006526at2"/>
<dbReference type="RefSeq" id="WP_122935683.1">
    <property type="nucleotide sequence ID" value="NZ_JBHSNT010000003.1"/>
</dbReference>
<evidence type="ECO:0000313" key="2">
    <source>
        <dbReference type="Proteomes" id="UP000275048"/>
    </source>
</evidence>
<comment type="caution">
    <text evidence="1">The sequence shown here is derived from an EMBL/GenBank/DDBJ whole genome shotgun (WGS) entry which is preliminary data.</text>
</comment>
<protein>
    <submittedName>
        <fullName evidence="1">Uncharacterized protein</fullName>
    </submittedName>
</protein>
<proteinExistence type="predicted"/>
<evidence type="ECO:0000313" key="1">
    <source>
        <dbReference type="EMBL" id="RNB51523.1"/>
    </source>
</evidence>
<name>A0A3M8AK68_9MICO</name>
<accession>A0A3M8AK68</accession>
<organism evidence="1 2">
    <name type="scientific">Agromyces tardus</name>
    <dbReference type="NCBI Taxonomy" id="2583849"/>
    <lineage>
        <taxon>Bacteria</taxon>
        <taxon>Bacillati</taxon>
        <taxon>Actinomycetota</taxon>
        <taxon>Actinomycetes</taxon>
        <taxon>Micrococcales</taxon>
        <taxon>Microbacteriaceae</taxon>
        <taxon>Agromyces</taxon>
    </lineage>
</organism>
<keyword evidence="2" id="KW-1185">Reference proteome</keyword>
<gene>
    <name evidence="1" type="ORF">EDM22_03555</name>
</gene>
<dbReference type="AlphaFoldDB" id="A0A3M8AK68"/>
<dbReference type="Proteomes" id="UP000275048">
    <property type="component" value="Unassembled WGS sequence"/>
</dbReference>
<dbReference type="EMBL" id="RHHB01000003">
    <property type="protein sequence ID" value="RNB51523.1"/>
    <property type="molecule type" value="Genomic_DNA"/>
</dbReference>
<reference evidence="1 2" key="1">
    <citation type="submission" date="2018-10" db="EMBL/GenBank/DDBJ databases">
        <title>Isolation, diversity and antibacterial activity of antinobacteria from the wheat rhizosphere soil.</title>
        <authorList>
            <person name="Sun T."/>
        </authorList>
    </citation>
    <scope>NUCLEOTIDE SEQUENCE [LARGE SCALE GENOMIC DNA]</scope>
    <source>
        <strain evidence="1 2">SJ-23</strain>
    </source>
</reference>
<sequence>MTALPTQCEYSPDDFDATAITSGGIRVIQVTGAATTRGAGWRLDFAPVNCGVVPAPDRVCLTIRETPPRRAGRYRAQASIEAMIEDAHATEIVIHFGWRPPIRVAVRETSPQNGVGARSSREPTRATGARIGAERPFATAGRMV</sequence>